<dbReference type="Pfam" id="PF05425">
    <property type="entry name" value="CopD"/>
    <property type="match status" value="1"/>
</dbReference>
<protein>
    <submittedName>
        <fullName evidence="14">Copper resistance protein CopC</fullName>
    </submittedName>
</protein>
<dbReference type="PANTHER" id="PTHR34820">
    <property type="entry name" value="INNER MEMBRANE PROTEIN YEBZ"/>
    <property type="match status" value="1"/>
</dbReference>
<evidence type="ECO:0000256" key="6">
    <source>
        <dbReference type="ARBA" id="ARBA00022989"/>
    </source>
</evidence>
<feature type="compositionally biased region" description="Low complexity" evidence="9">
    <location>
        <begin position="520"/>
        <end position="536"/>
    </location>
</feature>
<dbReference type="InterPro" id="IPR008457">
    <property type="entry name" value="Cu-R_CopD_dom"/>
</dbReference>
<evidence type="ECO:0000256" key="8">
    <source>
        <dbReference type="ARBA" id="ARBA00023136"/>
    </source>
</evidence>
<gene>
    <name evidence="14" type="ORF">ACFP3V_24560</name>
</gene>
<feature type="domain" description="CopC" evidence="12">
    <location>
        <begin position="29"/>
        <end position="124"/>
    </location>
</feature>
<feature type="domain" description="Copper resistance protein D" evidence="13">
    <location>
        <begin position="326"/>
        <end position="394"/>
    </location>
</feature>
<keyword evidence="7" id="KW-0186">Copper</keyword>
<dbReference type="InterPro" id="IPR014755">
    <property type="entry name" value="Cu-Rt/internalin_Ig-like"/>
</dbReference>
<feature type="transmembrane region" description="Helical" evidence="10">
    <location>
        <begin position="156"/>
        <end position="173"/>
    </location>
</feature>
<evidence type="ECO:0000256" key="3">
    <source>
        <dbReference type="ARBA" id="ARBA00022692"/>
    </source>
</evidence>
<dbReference type="InterPro" id="IPR007348">
    <property type="entry name" value="CopC_dom"/>
</dbReference>
<evidence type="ECO:0000256" key="9">
    <source>
        <dbReference type="SAM" id="MobiDB-lite"/>
    </source>
</evidence>
<feature type="transmembrane region" description="Helical" evidence="10">
    <location>
        <begin position="621"/>
        <end position="643"/>
    </location>
</feature>
<feature type="signal peptide" evidence="11">
    <location>
        <begin position="1"/>
        <end position="30"/>
    </location>
</feature>
<evidence type="ECO:0000259" key="13">
    <source>
        <dbReference type="Pfam" id="PF05425"/>
    </source>
</evidence>
<comment type="subcellular location">
    <subcellularLocation>
        <location evidence="1">Cell membrane</location>
        <topology evidence="1">Multi-pass membrane protein</topology>
    </subcellularLocation>
</comment>
<feature type="region of interest" description="Disordered" evidence="9">
    <location>
        <begin position="560"/>
        <end position="619"/>
    </location>
</feature>
<keyword evidence="5 11" id="KW-0732">Signal</keyword>
<keyword evidence="2" id="KW-1003">Cell membrane</keyword>
<feature type="compositionally biased region" description="Low complexity" evidence="9">
    <location>
        <begin position="422"/>
        <end position="433"/>
    </location>
</feature>
<evidence type="ECO:0000256" key="4">
    <source>
        <dbReference type="ARBA" id="ARBA00022723"/>
    </source>
</evidence>
<dbReference type="SUPFAM" id="SSF81296">
    <property type="entry name" value="E set domains"/>
    <property type="match status" value="1"/>
</dbReference>
<feature type="transmembrane region" description="Helical" evidence="10">
    <location>
        <begin position="368"/>
        <end position="385"/>
    </location>
</feature>
<dbReference type="Pfam" id="PF04234">
    <property type="entry name" value="CopC"/>
    <property type="match status" value="1"/>
</dbReference>
<feature type="transmembrane region" description="Helical" evidence="10">
    <location>
        <begin position="185"/>
        <end position="203"/>
    </location>
</feature>
<keyword evidence="6 10" id="KW-1133">Transmembrane helix</keyword>
<feature type="transmembrane region" description="Helical" evidence="10">
    <location>
        <begin position="331"/>
        <end position="348"/>
    </location>
</feature>
<name>A0ABW1G6Q6_9ACTN</name>
<accession>A0ABW1G6Q6</accession>
<dbReference type="Gene3D" id="2.60.40.1220">
    <property type="match status" value="1"/>
</dbReference>
<feature type="compositionally biased region" description="Basic and acidic residues" evidence="9">
    <location>
        <begin position="591"/>
        <end position="616"/>
    </location>
</feature>
<proteinExistence type="predicted"/>
<feature type="transmembrane region" description="Helical" evidence="10">
    <location>
        <begin position="234"/>
        <end position="255"/>
    </location>
</feature>
<dbReference type="Proteomes" id="UP001596174">
    <property type="component" value="Unassembled WGS sequence"/>
</dbReference>
<evidence type="ECO:0000313" key="14">
    <source>
        <dbReference type="EMBL" id="MFC5910381.1"/>
    </source>
</evidence>
<feature type="chain" id="PRO_5045771395" evidence="11">
    <location>
        <begin position="31"/>
        <end position="776"/>
    </location>
</feature>
<reference evidence="15" key="1">
    <citation type="journal article" date="2019" name="Int. J. Syst. Evol. Microbiol.">
        <title>The Global Catalogue of Microorganisms (GCM) 10K type strain sequencing project: providing services to taxonomists for standard genome sequencing and annotation.</title>
        <authorList>
            <consortium name="The Broad Institute Genomics Platform"/>
            <consortium name="The Broad Institute Genome Sequencing Center for Infectious Disease"/>
            <person name="Wu L."/>
            <person name="Ma J."/>
        </authorList>
    </citation>
    <scope>NUCLEOTIDE SEQUENCE [LARGE SCALE GENOMIC DNA]</scope>
    <source>
        <strain evidence="15">JCM 4816</strain>
    </source>
</reference>
<evidence type="ECO:0000256" key="10">
    <source>
        <dbReference type="SAM" id="Phobius"/>
    </source>
</evidence>
<evidence type="ECO:0000256" key="1">
    <source>
        <dbReference type="ARBA" id="ARBA00004651"/>
    </source>
</evidence>
<dbReference type="EMBL" id="JBHSQJ010000117">
    <property type="protein sequence ID" value="MFC5910381.1"/>
    <property type="molecule type" value="Genomic_DNA"/>
</dbReference>
<evidence type="ECO:0000259" key="12">
    <source>
        <dbReference type="Pfam" id="PF04234"/>
    </source>
</evidence>
<organism evidence="14 15">
    <name type="scientific">Streptacidiphilus monticola</name>
    <dbReference type="NCBI Taxonomy" id="2161674"/>
    <lineage>
        <taxon>Bacteria</taxon>
        <taxon>Bacillati</taxon>
        <taxon>Actinomycetota</taxon>
        <taxon>Actinomycetes</taxon>
        <taxon>Kitasatosporales</taxon>
        <taxon>Streptomycetaceae</taxon>
        <taxon>Streptacidiphilus</taxon>
    </lineage>
</organism>
<feature type="compositionally biased region" description="Low complexity" evidence="9">
    <location>
        <begin position="494"/>
        <end position="505"/>
    </location>
</feature>
<evidence type="ECO:0000313" key="15">
    <source>
        <dbReference type="Proteomes" id="UP001596174"/>
    </source>
</evidence>
<dbReference type="PANTHER" id="PTHR34820:SF4">
    <property type="entry name" value="INNER MEMBRANE PROTEIN YEBZ"/>
    <property type="match status" value="1"/>
</dbReference>
<feature type="transmembrane region" description="Helical" evidence="10">
    <location>
        <begin position="301"/>
        <end position="319"/>
    </location>
</feature>
<evidence type="ECO:0000256" key="11">
    <source>
        <dbReference type="SAM" id="SignalP"/>
    </source>
</evidence>
<dbReference type="RefSeq" id="WP_380587446.1">
    <property type="nucleotide sequence ID" value="NZ_JBHSQJ010000117.1"/>
</dbReference>
<sequence length="776" mass="77985">MPTLFRRLAVLLAAVAALLFTAGGTASAHAALLSTDPAQGSVLATAPSAVTLHFSETVVLETDAIRVFDPAGKRVDNGASGHAGSDASTARVALSAALPQGTYTVAWRVVSADSHPVAGAFTFSFGHASATSVTAGPSSGDALVGFLYGASRTVQYAAFALLFGSVGLVLLCWPGGLRVRGIPRLALAGWTGLLVASIAQLLLRGPYEAGTGVGKAVDLTVLQQVLGERLGTLLVVRVLLLAAMGVFLALLGGALEDRRQRAGLGAGAALLAVGLACTWALGDHASVGMQAALAVPLDVVHLLGMGLWLGGLAAVWLGLRADMPVAAVNRFSRIALVCVTALVATGVYQSWRGVGSWGALTSTTYGRLLLVKVGLVLVILAAAWISRRWVALLRTDPTPAPVPTDPAPPHAEGERATDEAESPSGEAAAAVGADSRHGEVPLRASGTRPPQASGPEEMLRAEGTAVEGETETDATSTVCGSVEARAGHRPKTSALRAEGARATGEAGHGRGEAATSGTDEAAPSAEGAGSARAAAPVGGDSAHRAEGAAALGAAGAGRGEAADRAGGAAGSGGGGAPSTAEGGTGGGGVSAERKGQLERQARARAEAAVRREREAAPARSMLGRSVALEALFAVVVLVVTTLLTNSPPGRAVAEQQAAAAVKPVDVTLAYDTGGSTAGAKGKVTVDIDPARTGLNTVHVYLYDRTGRPVDVPEVDLSLSLPAKSLGPLNVQLTKLDIGHWGSTSLSLPLPGTWTLSTSIRSDDIDEATVTTAVTIG</sequence>
<dbReference type="InterPro" id="IPR014756">
    <property type="entry name" value="Ig_E-set"/>
</dbReference>
<feature type="compositionally biased region" description="Pro residues" evidence="9">
    <location>
        <begin position="398"/>
        <end position="409"/>
    </location>
</feature>
<keyword evidence="8 10" id="KW-0472">Membrane</keyword>
<feature type="transmembrane region" description="Helical" evidence="10">
    <location>
        <begin position="262"/>
        <end position="281"/>
    </location>
</feature>
<feature type="compositionally biased region" description="Gly residues" evidence="9">
    <location>
        <begin position="567"/>
        <end position="589"/>
    </location>
</feature>
<comment type="caution">
    <text evidence="14">The sequence shown here is derived from an EMBL/GenBank/DDBJ whole genome shotgun (WGS) entry which is preliminary data.</text>
</comment>
<evidence type="ECO:0000256" key="5">
    <source>
        <dbReference type="ARBA" id="ARBA00022729"/>
    </source>
</evidence>
<keyword evidence="4" id="KW-0479">Metal-binding</keyword>
<evidence type="ECO:0000256" key="2">
    <source>
        <dbReference type="ARBA" id="ARBA00022475"/>
    </source>
</evidence>
<feature type="region of interest" description="Disordered" evidence="9">
    <location>
        <begin position="398"/>
        <end position="541"/>
    </location>
</feature>
<dbReference type="InterPro" id="IPR032694">
    <property type="entry name" value="CopC/D"/>
</dbReference>
<evidence type="ECO:0000256" key="7">
    <source>
        <dbReference type="ARBA" id="ARBA00023008"/>
    </source>
</evidence>
<keyword evidence="15" id="KW-1185">Reference proteome</keyword>
<keyword evidence="3 10" id="KW-0812">Transmembrane</keyword>